<sequence>MREGESNPELWLHWSVSCPSTCVESQVRYRKQGSNCWKELFQLKDIPSFHLFSHLMTSTGSR</sequence>
<dbReference type="InterPro" id="IPR013783">
    <property type="entry name" value="Ig-like_fold"/>
</dbReference>
<reference evidence="1" key="2">
    <citation type="journal article" date="2015" name="Fish Shellfish Immunol.">
        <title>Early steps in the European eel (Anguilla anguilla)-Vibrio vulnificus interaction in the gills: Role of the RtxA13 toxin.</title>
        <authorList>
            <person name="Callol A."/>
            <person name="Pajuelo D."/>
            <person name="Ebbesson L."/>
            <person name="Teles M."/>
            <person name="MacKenzie S."/>
            <person name="Amaro C."/>
        </authorList>
    </citation>
    <scope>NUCLEOTIDE SEQUENCE</scope>
</reference>
<organism evidence="1">
    <name type="scientific">Anguilla anguilla</name>
    <name type="common">European freshwater eel</name>
    <name type="synonym">Muraena anguilla</name>
    <dbReference type="NCBI Taxonomy" id="7936"/>
    <lineage>
        <taxon>Eukaryota</taxon>
        <taxon>Metazoa</taxon>
        <taxon>Chordata</taxon>
        <taxon>Craniata</taxon>
        <taxon>Vertebrata</taxon>
        <taxon>Euteleostomi</taxon>
        <taxon>Actinopterygii</taxon>
        <taxon>Neopterygii</taxon>
        <taxon>Teleostei</taxon>
        <taxon>Anguilliformes</taxon>
        <taxon>Anguillidae</taxon>
        <taxon>Anguilla</taxon>
    </lineage>
</organism>
<protein>
    <submittedName>
        <fullName evidence="1">Uncharacterized protein</fullName>
    </submittedName>
</protein>
<accession>A0A0E9R488</accession>
<dbReference type="EMBL" id="GBXM01085312">
    <property type="protein sequence ID" value="JAH23265.1"/>
    <property type="molecule type" value="Transcribed_RNA"/>
</dbReference>
<dbReference type="Gene3D" id="2.60.40.10">
    <property type="entry name" value="Immunoglobulins"/>
    <property type="match status" value="1"/>
</dbReference>
<proteinExistence type="predicted"/>
<evidence type="ECO:0000313" key="1">
    <source>
        <dbReference type="EMBL" id="JAH23265.1"/>
    </source>
</evidence>
<dbReference type="AlphaFoldDB" id="A0A0E9R488"/>
<reference evidence="1" key="1">
    <citation type="submission" date="2014-11" db="EMBL/GenBank/DDBJ databases">
        <authorList>
            <person name="Amaro Gonzalez C."/>
        </authorList>
    </citation>
    <scope>NUCLEOTIDE SEQUENCE</scope>
</reference>
<name>A0A0E9R488_ANGAN</name>